<sequence length="406" mass="46082">MGLHEMARNLEVPTLFPRLGGSSHDLRKSSSNTAIPSKVMSLQEINLEKEFDVIRTLSEGSFSKVLLARQQGGGERMVLKAIHCEVTSSEDFSRELSYNYFLSPHPNIVTSYNVAFMWDNCFIYVQEYALYGDLSRHLKKGGLLETQVKSIATQLTSAVEFIHSFQLVHRDLRPENILVFRKDLSIIKLGDFGQTRPSGALLTKTSNNTSASYCPPEISELIVQEKYHSYTSGDVWSVGMILIECLIGMTPWTTAEITDPNYTHYVDWLKRKTLKTPDIFQVFTPRFIRLLKRILEPKAAKRSKVSEVTKYINDEWIIKGSAAVIAIRRASVERHESNATSKSGHRQRYYGKKRSTRSLVALESEIEVTSEHPVESVNERVGKWIDSSLKVSFSHPHHLNVNVGCQ</sequence>
<name>A0ABP1RER2_9HEXA</name>
<dbReference type="PROSITE" id="PS50011">
    <property type="entry name" value="PROTEIN_KINASE_DOM"/>
    <property type="match status" value="1"/>
</dbReference>
<evidence type="ECO:0000313" key="3">
    <source>
        <dbReference type="Proteomes" id="UP001642540"/>
    </source>
</evidence>
<reference evidence="2 3" key="1">
    <citation type="submission" date="2024-08" db="EMBL/GenBank/DDBJ databases">
        <authorList>
            <person name="Cucini C."/>
            <person name="Frati F."/>
        </authorList>
    </citation>
    <scope>NUCLEOTIDE SEQUENCE [LARGE SCALE GENOMIC DNA]</scope>
</reference>
<dbReference type="InterPro" id="IPR008266">
    <property type="entry name" value="Tyr_kinase_AS"/>
</dbReference>
<dbReference type="PANTHER" id="PTHR24359">
    <property type="entry name" value="SERINE/THREONINE-PROTEIN KINASE SBK1"/>
    <property type="match status" value="1"/>
</dbReference>
<dbReference type="PANTHER" id="PTHR24359:SF26">
    <property type="entry name" value="SERINE_THREONINE-PROTEIN KINASE MENG-PO"/>
    <property type="match status" value="1"/>
</dbReference>
<dbReference type="Proteomes" id="UP001642540">
    <property type="component" value="Unassembled WGS sequence"/>
</dbReference>
<dbReference type="SMART" id="SM00219">
    <property type="entry name" value="TyrKc"/>
    <property type="match status" value="1"/>
</dbReference>
<evidence type="ECO:0000259" key="1">
    <source>
        <dbReference type="PROSITE" id="PS50011"/>
    </source>
</evidence>
<comment type="caution">
    <text evidence="2">The sequence shown here is derived from an EMBL/GenBank/DDBJ whole genome shotgun (WGS) entry which is preliminary data.</text>
</comment>
<dbReference type="EMBL" id="CAXLJM020000069">
    <property type="protein sequence ID" value="CAL8125651.1"/>
    <property type="molecule type" value="Genomic_DNA"/>
</dbReference>
<dbReference type="InterPro" id="IPR000719">
    <property type="entry name" value="Prot_kinase_dom"/>
</dbReference>
<dbReference type="PROSITE" id="PS00109">
    <property type="entry name" value="PROTEIN_KINASE_TYR"/>
    <property type="match status" value="1"/>
</dbReference>
<dbReference type="InterPro" id="IPR020635">
    <property type="entry name" value="Tyr_kinase_cat_dom"/>
</dbReference>
<dbReference type="SUPFAM" id="SSF56112">
    <property type="entry name" value="Protein kinase-like (PK-like)"/>
    <property type="match status" value="1"/>
</dbReference>
<dbReference type="Pfam" id="PF00069">
    <property type="entry name" value="Pkinase"/>
    <property type="match status" value="1"/>
</dbReference>
<organism evidence="2 3">
    <name type="scientific">Orchesella dallaii</name>
    <dbReference type="NCBI Taxonomy" id="48710"/>
    <lineage>
        <taxon>Eukaryota</taxon>
        <taxon>Metazoa</taxon>
        <taxon>Ecdysozoa</taxon>
        <taxon>Arthropoda</taxon>
        <taxon>Hexapoda</taxon>
        <taxon>Collembola</taxon>
        <taxon>Entomobryomorpha</taxon>
        <taxon>Entomobryoidea</taxon>
        <taxon>Orchesellidae</taxon>
        <taxon>Orchesellinae</taxon>
        <taxon>Orchesella</taxon>
    </lineage>
</organism>
<dbReference type="Gene3D" id="1.10.510.10">
    <property type="entry name" value="Transferase(Phosphotransferase) domain 1"/>
    <property type="match status" value="1"/>
</dbReference>
<keyword evidence="3" id="KW-1185">Reference proteome</keyword>
<feature type="domain" description="Protein kinase" evidence="1">
    <location>
        <begin position="51"/>
        <end position="317"/>
    </location>
</feature>
<protein>
    <recommendedName>
        <fullName evidence="1">Protein kinase domain-containing protein</fullName>
    </recommendedName>
</protein>
<evidence type="ECO:0000313" key="2">
    <source>
        <dbReference type="EMBL" id="CAL8125651.1"/>
    </source>
</evidence>
<accession>A0ABP1RER2</accession>
<gene>
    <name evidence="2" type="ORF">ODALV1_LOCUS21062</name>
</gene>
<proteinExistence type="predicted"/>
<dbReference type="InterPro" id="IPR011009">
    <property type="entry name" value="Kinase-like_dom_sf"/>
</dbReference>